<dbReference type="AlphaFoldDB" id="A0A4Y3KFH6"/>
<accession>A0A4Y3KFH6</accession>
<evidence type="ECO:0008006" key="3">
    <source>
        <dbReference type="Google" id="ProtNLM"/>
    </source>
</evidence>
<sequence>MSPKPLARQRADGGVTYQVKWRLGGTRAGAWASESFTSERAAQRFCLDVEDAGMQWPDGWVKGQGYVQAVEPAAPVTTYADVAA</sequence>
<evidence type="ECO:0000313" key="2">
    <source>
        <dbReference type="Proteomes" id="UP000315842"/>
    </source>
</evidence>
<gene>
    <name evidence="1" type="ORF">CUD01_28800</name>
</gene>
<proteinExistence type="predicted"/>
<comment type="caution">
    <text evidence="1">The sequence shown here is derived from an EMBL/GenBank/DDBJ whole genome shotgun (WGS) entry which is preliminary data.</text>
</comment>
<dbReference type="EMBL" id="BJLP01000061">
    <property type="protein sequence ID" value="GEA82436.1"/>
    <property type="molecule type" value="Genomic_DNA"/>
</dbReference>
<dbReference type="Proteomes" id="UP000315842">
    <property type="component" value="Unassembled WGS sequence"/>
</dbReference>
<reference evidence="1 2" key="1">
    <citation type="submission" date="2019-06" db="EMBL/GenBank/DDBJ databases">
        <title>Whole genome shotgun sequence of Cellulomonas uda NBRC 3747.</title>
        <authorList>
            <person name="Hosoyama A."/>
            <person name="Uohara A."/>
            <person name="Ohji S."/>
            <person name="Ichikawa N."/>
        </authorList>
    </citation>
    <scope>NUCLEOTIDE SEQUENCE [LARGE SCALE GENOMIC DNA]</scope>
    <source>
        <strain evidence="1 2">NBRC 3747</strain>
    </source>
</reference>
<protein>
    <recommendedName>
        <fullName evidence="3">AP2-like integrase N-terminal domain-containing protein</fullName>
    </recommendedName>
</protein>
<evidence type="ECO:0000313" key="1">
    <source>
        <dbReference type="EMBL" id="GEA82436.1"/>
    </source>
</evidence>
<keyword evidence="2" id="KW-1185">Reference proteome</keyword>
<dbReference type="RefSeq" id="WP_141322169.1">
    <property type="nucleotide sequence ID" value="NZ_BJLP01000061.1"/>
</dbReference>
<organism evidence="1 2">
    <name type="scientific">Cellulomonas uda</name>
    <dbReference type="NCBI Taxonomy" id="1714"/>
    <lineage>
        <taxon>Bacteria</taxon>
        <taxon>Bacillati</taxon>
        <taxon>Actinomycetota</taxon>
        <taxon>Actinomycetes</taxon>
        <taxon>Micrococcales</taxon>
        <taxon>Cellulomonadaceae</taxon>
        <taxon>Cellulomonas</taxon>
    </lineage>
</organism>
<name>A0A4Y3KFH6_CELUD</name>